<keyword evidence="7" id="KW-1185">Reference proteome</keyword>
<evidence type="ECO:0000256" key="2">
    <source>
        <dbReference type="ARBA" id="ARBA00022679"/>
    </source>
</evidence>
<evidence type="ECO:0000313" key="7">
    <source>
        <dbReference type="Proteomes" id="UP001386955"/>
    </source>
</evidence>
<dbReference type="Proteomes" id="UP001386955">
    <property type="component" value="Unassembled WGS sequence"/>
</dbReference>
<dbReference type="SUPFAM" id="SSF46785">
    <property type="entry name" value="Winged helix' DNA-binding domain"/>
    <property type="match status" value="1"/>
</dbReference>
<dbReference type="InterPro" id="IPR012967">
    <property type="entry name" value="COMT_dimerisation"/>
</dbReference>
<evidence type="ECO:0000256" key="1">
    <source>
        <dbReference type="ARBA" id="ARBA00022603"/>
    </source>
</evidence>
<comment type="caution">
    <text evidence="6">The sequence shown here is derived from an EMBL/GenBank/DDBJ whole genome shotgun (WGS) entry which is preliminary data.</text>
</comment>
<dbReference type="GO" id="GO:0032259">
    <property type="term" value="P:methylation"/>
    <property type="evidence" value="ECO:0007669"/>
    <property type="project" value="UniProtKB-KW"/>
</dbReference>
<dbReference type="AlphaFoldDB" id="A0AAN9SE58"/>
<feature type="domain" description="O-methyltransferase dimerisation" evidence="5">
    <location>
        <begin position="58"/>
        <end position="148"/>
    </location>
</feature>
<evidence type="ECO:0000313" key="6">
    <source>
        <dbReference type="EMBL" id="KAK7391782.1"/>
    </source>
</evidence>
<keyword evidence="1" id="KW-0489">Methyltransferase</keyword>
<dbReference type="EMBL" id="JAYMYS010000005">
    <property type="protein sequence ID" value="KAK7391782.1"/>
    <property type="molecule type" value="Genomic_DNA"/>
</dbReference>
<dbReference type="GO" id="GO:0008757">
    <property type="term" value="F:S-adenosylmethionine-dependent methyltransferase activity"/>
    <property type="evidence" value="ECO:0007669"/>
    <property type="project" value="UniProtKB-ARBA"/>
</dbReference>
<dbReference type="Pfam" id="PF08100">
    <property type="entry name" value="Dimerisation"/>
    <property type="match status" value="1"/>
</dbReference>
<dbReference type="GO" id="GO:0046983">
    <property type="term" value="F:protein dimerization activity"/>
    <property type="evidence" value="ECO:0007669"/>
    <property type="project" value="InterPro"/>
</dbReference>
<feature type="transmembrane region" description="Helical" evidence="4">
    <location>
        <begin position="160"/>
        <end position="187"/>
    </location>
</feature>
<accession>A0AAN9SE58</accession>
<gene>
    <name evidence="6" type="ORF">VNO78_20203</name>
</gene>
<evidence type="ECO:0000259" key="5">
    <source>
        <dbReference type="Pfam" id="PF08100"/>
    </source>
</evidence>
<keyword evidence="3" id="KW-0949">S-adenosyl-L-methionine</keyword>
<dbReference type="InterPro" id="IPR016461">
    <property type="entry name" value="COMT-like"/>
</dbReference>
<sequence>MKMLVFCDNLDNEDNMERKTLNTNQQPLKQQNGEGEVMASVNNQEATELFEGQTLLYEQINGYLKTMCLKWAVQLGVPDIIHNHNHNHTKPITLPELVSTLQIPPSKSDFVKRLMRFLAHNGIFHIHESQQDHELAYALTPASKLLVTGTAHSDAVLLKVAFALIPALVPIGFVFVLWDGLWVYALLDFTVMMM</sequence>
<dbReference type="InterPro" id="IPR036388">
    <property type="entry name" value="WH-like_DNA-bd_sf"/>
</dbReference>
<dbReference type="InterPro" id="IPR036390">
    <property type="entry name" value="WH_DNA-bd_sf"/>
</dbReference>
<dbReference type="PANTHER" id="PTHR11746">
    <property type="entry name" value="O-METHYLTRANSFERASE"/>
    <property type="match status" value="1"/>
</dbReference>
<keyword evidence="4" id="KW-0472">Membrane</keyword>
<keyword evidence="4" id="KW-0812">Transmembrane</keyword>
<dbReference type="PROSITE" id="PS51683">
    <property type="entry name" value="SAM_OMT_II"/>
    <property type="match status" value="1"/>
</dbReference>
<evidence type="ECO:0000256" key="3">
    <source>
        <dbReference type="ARBA" id="ARBA00022691"/>
    </source>
</evidence>
<organism evidence="6 7">
    <name type="scientific">Psophocarpus tetragonolobus</name>
    <name type="common">Winged bean</name>
    <name type="synonym">Dolichos tetragonolobus</name>
    <dbReference type="NCBI Taxonomy" id="3891"/>
    <lineage>
        <taxon>Eukaryota</taxon>
        <taxon>Viridiplantae</taxon>
        <taxon>Streptophyta</taxon>
        <taxon>Embryophyta</taxon>
        <taxon>Tracheophyta</taxon>
        <taxon>Spermatophyta</taxon>
        <taxon>Magnoliopsida</taxon>
        <taxon>eudicotyledons</taxon>
        <taxon>Gunneridae</taxon>
        <taxon>Pentapetalae</taxon>
        <taxon>rosids</taxon>
        <taxon>fabids</taxon>
        <taxon>Fabales</taxon>
        <taxon>Fabaceae</taxon>
        <taxon>Papilionoideae</taxon>
        <taxon>50 kb inversion clade</taxon>
        <taxon>NPAAA clade</taxon>
        <taxon>indigoferoid/millettioid clade</taxon>
        <taxon>Phaseoleae</taxon>
        <taxon>Psophocarpus</taxon>
    </lineage>
</organism>
<dbReference type="Gene3D" id="1.10.10.10">
    <property type="entry name" value="Winged helix-like DNA-binding domain superfamily/Winged helix DNA-binding domain"/>
    <property type="match status" value="1"/>
</dbReference>
<keyword evidence="2" id="KW-0808">Transferase</keyword>
<protein>
    <recommendedName>
        <fullName evidence="5">O-methyltransferase dimerisation domain-containing protein</fullName>
    </recommendedName>
</protein>
<keyword evidence="4" id="KW-1133">Transmembrane helix</keyword>
<proteinExistence type="predicted"/>
<name>A0AAN9SE58_PSOTE</name>
<evidence type="ECO:0000256" key="4">
    <source>
        <dbReference type="SAM" id="Phobius"/>
    </source>
</evidence>
<reference evidence="6 7" key="1">
    <citation type="submission" date="2024-01" db="EMBL/GenBank/DDBJ databases">
        <title>The genomes of 5 underutilized Papilionoideae crops provide insights into root nodulation and disease resistanc.</title>
        <authorList>
            <person name="Jiang F."/>
        </authorList>
    </citation>
    <scope>NUCLEOTIDE SEQUENCE [LARGE SCALE GENOMIC DNA]</scope>
    <source>
        <strain evidence="6">DUOXIRENSHENG_FW03</strain>
        <tissue evidence="6">Leaves</tissue>
    </source>
</reference>
<dbReference type="GO" id="GO:0009717">
    <property type="term" value="P:isoflavonoid biosynthetic process"/>
    <property type="evidence" value="ECO:0007669"/>
    <property type="project" value="UniProtKB-ARBA"/>
</dbReference>
<dbReference type="FunFam" id="1.10.10.10:FF:000213">
    <property type="entry name" value="Coniferyl alcohol 9-O-methyltransferase"/>
    <property type="match status" value="1"/>
</dbReference>